<dbReference type="SUPFAM" id="SSF49265">
    <property type="entry name" value="Fibronectin type III"/>
    <property type="match status" value="1"/>
</dbReference>
<sequence>GGNTITANWNGTDCDGYVIQWSTSPSFSRIAGSATVNGADVTEQTFSAQNAGKYYVRIRAWKNDNGVRIYGDFSAPVKVN</sequence>
<dbReference type="AlphaFoldDB" id="A0A9D1RF93"/>
<accession>A0A9D1RF93</accession>
<dbReference type="InterPro" id="IPR036116">
    <property type="entry name" value="FN3_sf"/>
</dbReference>
<evidence type="ECO:0000313" key="2">
    <source>
        <dbReference type="Proteomes" id="UP000824205"/>
    </source>
</evidence>
<evidence type="ECO:0000313" key="1">
    <source>
        <dbReference type="EMBL" id="HIW85526.1"/>
    </source>
</evidence>
<dbReference type="Gene3D" id="2.60.40.10">
    <property type="entry name" value="Immunoglobulins"/>
    <property type="match status" value="1"/>
</dbReference>
<reference evidence="1" key="1">
    <citation type="journal article" date="2021" name="PeerJ">
        <title>Extensive microbial diversity within the chicken gut microbiome revealed by metagenomics and culture.</title>
        <authorList>
            <person name="Gilroy R."/>
            <person name="Ravi A."/>
            <person name="Getino M."/>
            <person name="Pursley I."/>
            <person name="Horton D.L."/>
            <person name="Alikhan N.F."/>
            <person name="Baker D."/>
            <person name="Gharbi K."/>
            <person name="Hall N."/>
            <person name="Watson M."/>
            <person name="Adriaenssens E.M."/>
            <person name="Foster-Nyarko E."/>
            <person name="Jarju S."/>
            <person name="Secka A."/>
            <person name="Antonio M."/>
            <person name="Oren A."/>
            <person name="Chaudhuri R.R."/>
            <person name="La Ragione R."/>
            <person name="Hildebrand F."/>
            <person name="Pallen M.J."/>
        </authorList>
    </citation>
    <scope>NUCLEOTIDE SEQUENCE</scope>
    <source>
        <strain evidence="1">421</strain>
    </source>
</reference>
<protein>
    <submittedName>
        <fullName evidence="1">Uncharacterized protein</fullName>
    </submittedName>
</protein>
<comment type="caution">
    <text evidence="1">The sequence shown here is derived from an EMBL/GenBank/DDBJ whole genome shotgun (WGS) entry which is preliminary data.</text>
</comment>
<dbReference type="Proteomes" id="UP000824205">
    <property type="component" value="Unassembled WGS sequence"/>
</dbReference>
<proteinExistence type="predicted"/>
<gene>
    <name evidence="1" type="ORF">IAA48_03435</name>
</gene>
<name>A0A9D1RF93_9FIRM</name>
<dbReference type="EMBL" id="DXGE01000014">
    <property type="protein sequence ID" value="HIW85526.1"/>
    <property type="molecule type" value="Genomic_DNA"/>
</dbReference>
<feature type="non-terminal residue" evidence="1">
    <location>
        <position position="1"/>
    </location>
</feature>
<dbReference type="InterPro" id="IPR013783">
    <property type="entry name" value="Ig-like_fold"/>
</dbReference>
<organism evidence="1 2">
    <name type="scientific">Candidatus Eubacterium faecipullorum</name>
    <dbReference type="NCBI Taxonomy" id="2838571"/>
    <lineage>
        <taxon>Bacteria</taxon>
        <taxon>Bacillati</taxon>
        <taxon>Bacillota</taxon>
        <taxon>Clostridia</taxon>
        <taxon>Eubacteriales</taxon>
        <taxon>Eubacteriaceae</taxon>
        <taxon>Eubacterium</taxon>
    </lineage>
</organism>
<reference evidence="1" key="2">
    <citation type="submission" date="2021-04" db="EMBL/GenBank/DDBJ databases">
        <authorList>
            <person name="Gilroy R."/>
        </authorList>
    </citation>
    <scope>NUCLEOTIDE SEQUENCE</scope>
    <source>
        <strain evidence="1">421</strain>
    </source>
</reference>